<dbReference type="RefSeq" id="WP_136061492.1">
    <property type="nucleotide sequence ID" value="NZ_CAAHFH010000001.1"/>
</dbReference>
<comment type="subcellular location">
    <subcellularLocation>
        <location evidence="1">Cell membrane</location>
        <topology evidence="1">Multi-pass membrane protein</topology>
    </subcellularLocation>
</comment>
<evidence type="ECO:0000256" key="7">
    <source>
        <dbReference type="SAM" id="Phobius"/>
    </source>
</evidence>
<dbReference type="GO" id="GO:0005886">
    <property type="term" value="C:plasma membrane"/>
    <property type="evidence" value="ECO:0007669"/>
    <property type="project" value="UniProtKB-SubCell"/>
</dbReference>
<keyword evidence="9" id="KW-1185">Reference proteome</keyword>
<gene>
    <name evidence="8" type="primary">srpC_1</name>
    <name evidence="8" type="ORF">SCARR_02106</name>
</gene>
<feature type="transmembrane region" description="Helical" evidence="7">
    <location>
        <begin position="76"/>
        <end position="102"/>
    </location>
</feature>
<sequence>MSILFQMFSAFFTIGLFAFGGGYAVLSFLQQEVERRGWMTTERFVDFIAISQSTPGPIAINMATFVGYEVAGVPGALAATLAVALPGIILIMIFALFVFHFYERPAVQAVFLGLRPAVVGLVAAAAWQIGKVAVVNWVAGGVSIVCILLIAKWKVSPVILVIGSAIAGILFF</sequence>
<evidence type="ECO:0000256" key="3">
    <source>
        <dbReference type="ARBA" id="ARBA00022475"/>
    </source>
</evidence>
<evidence type="ECO:0000256" key="6">
    <source>
        <dbReference type="ARBA" id="ARBA00023136"/>
    </source>
</evidence>
<protein>
    <submittedName>
        <fullName evidence="8">Putative chromate transport protein</fullName>
    </submittedName>
</protein>
<keyword evidence="3" id="KW-1003">Cell membrane</keyword>
<dbReference type="InterPro" id="IPR003370">
    <property type="entry name" value="Chromate_transpt"/>
</dbReference>
<feature type="transmembrane region" description="Helical" evidence="7">
    <location>
        <begin position="109"/>
        <end position="127"/>
    </location>
</feature>
<comment type="similarity">
    <text evidence="2">Belongs to the chromate ion transporter (CHR) (TC 2.A.51) family.</text>
</comment>
<name>A0A6C2ULH6_9BACT</name>
<evidence type="ECO:0000313" key="9">
    <source>
        <dbReference type="Proteomes" id="UP000346198"/>
    </source>
</evidence>
<keyword evidence="5 7" id="KW-1133">Transmembrane helix</keyword>
<dbReference type="PANTHER" id="PTHR43663:SF1">
    <property type="entry name" value="CHROMATE TRANSPORTER"/>
    <property type="match status" value="1"/>
</dbReference>
<evidence type="ECO:0000256" key="4">
    <source>
        <dbReference type="ARBA" id="ARBA00022692"/>
    </source>
</evidence>
<evidence type="ECO:0000256" key="1">
    <source>
        <dbReference type="ARBA" id="ARBA00004651"/>
    </source>
</evidence>
<keyword evidence="4 7" id="KW-0812">Transmembrane</keyword>
<keyword evidence="6 7" id="KW-0472">Membrane</keyword>
<proteinExistence type="inferred from homology"/>
<organism evidence="8 9">
    <name type="scientific">Pontiella sulfatireligans</name>
    <dbReference type="NCBI Taxonomy" id="2750658"/>
    <lineage>
        <taxon>Bacteria</taxon>
        <taxon>Pseudomonadati</taxon>
        <taxon>Kiritimatiellota</taxon>
        <taxon>Kiritimatiellia</taxon>
        <taxon>Kiritimatiellales</taxon>
        <taxon>Pontiellaceae</taxon>
        <taxon>Pontiella</taxon>
    </lineage>
</organism>
<reference evidence="8 9" key="1">
    <citation type="submission" date="2019-04" db="EMBL/GenBank/DDBJ databases">
        <authorList>
            <person name="Van Vliet M D."/>
        </authorList>
    </citation>
    <scope>NUCLEOTIDE SEQUENCE [LARGE SCALE GENOMIC DNA]</scope>
    <source>
        <strain evidence="8 9">F21</strain>
    </source>
</reference>
<evidence type="ECO:0000256" key="5">
    <source>
        <dbReference type="ARBA" id="ARBA00022989"/>
    </source>
</evidence>
<dbReference type="AlphaFoldDB" id="A0A6C2ULH6"/>
<dbReference type="InterPro" id="IPR052518">
    <property type="entry name" value="CHR_Transporter"/>
</dbReference>
<dbReference type="EMBL" id="CAAHFH010000001">
    <property type="protein sequence ID" value="VGO20046.1"/>
    <property type="molecule type" value="Genomic_DNA"/>
</dbReference>
<feature type="transmembrane region" description="Helical" evidence="7">
    <location>
        <begin position="133"/>
        <end position="150"/>
    </location>
</feature>
<evidence type="ECO:0000256" key="2">
    <source>
        <dbReference type="ARBA" id="ARBA00005262"/>
    </source>
</evidence>
<evidence type="ECO:0000313" key="8">
    <source>
        <dbReference type="EMBL" id="VGO20046.1"/>
    </source>
</evidence>
<feature type="transmembrane region" description="Helical" evidence="7">
    <location>
        <begin position="155"/>
        <end position="171"/>
    </location>
</feature>
<dbReference type="Proteomes" id="UP000346198">
    <property type="component" value="Unassembled WGS sequence"/>
</dbReference>
<accession>A0A6C2ULH6</accession>
<dbReference type="GO" id="GO:0015109">
    <property type="term" value="F:chromate transmembrane transporter activity"/>
    <property type="evidence" value="ECO:0007669"/>
    <property type="project" value="InterPro"/>
</dbReference>
<dbReference type="PANTHER" id="PTHR43663">
    <property type="entry name" value="CHROMATE TRANSPORT PROTEIN-RELATED"/>
    <property type="match status" value="1"/>
</dbReference>
<dbReference type="Pfam" id="PF02417">
    <property type="entry name" value="Chromate_transp"/>
    <property type="match status" value="1"/>
</dbReference>